<dbReference type="EMBL" id="JBHSRI010000025">
    <property type="protein sequence ID" value="MFC6040684.1"/>
    <property type="molecule type" value="Genomic_DNA"/>
</dbReference>
<dbReference type="InterPro" id="IPR003439">
    <property type="entry name" value="ABC_transporter-like_ATP-bd"/>
</dbReference>
<accession>A0ABW1LAG3</accession>
<evidence type="ECO:0000256" key="1">
    <source>
        <dbReference type="ARBA" id="ARBA00022448"/>
    </source>
</evidence>
<evidence type="ECO:0000256" key="2">
    <source>
        <dbReference type="ARBA" id="ARBA00022741"/>
    </source>
</evidence>
<dbReference type="InterPro" id="IPR051782">
    <property type="entry name" value="ABC_Transporter_VariousFunc"/>
</dbReference>
<evidence type="ECO:0000313" key="6">
    <source>
        <dbReference type="Proteomes" id="UP001596170"/>
    </source>
</evidence>
<dbReference type="Proteomes" id="UP001596170">
    <property type="component" value="Unassembled WGS sequence"/>
</dbReference>
<dbReference type="SUPFAM" id="SSF52540">
    <property type="entry name" value="P-loop containing nucleoside triphosphate hydrolases"/>
    <property type="match status" value="1"/>
</dbReference>
<feature type="domain" description="ABC transporter" evidence="4">
    <location>
        <begin position="2"/>
        <end position="218"/>
    </location>
</feature>
<gene>
    <name evidence="5" type="ORF">ACFPYN_14745</name>
</gene>
<dbReference type="PANTHER" id="PTHR42939:SF1">
    <property type="entry name" value="ABC TRANSPORTER ATP-BINDING PROTEIN ALBC-RELATED"/>
    <property type="match status" value="1"/>
</dbReference>
<protein>
    <submittedName>
        <fullName evidence="5">ABC transporter ATP-binding protein</fullName>
    </submittedName>
</protein>
<dbReference type="Gene3D" id="3.40.50.300">
    <property type="entry name" value="P-loop containing nucleotide triphosphate hydrolases"/>
    <property type="match status" value="1"/>
</dbReference>
<organism evidence="5 6">
    <name type="scientific">Paenisporosarcina macmurdoensis</name>
    <dbReference type="NCBI Taxonomy" id="212659"/>
    <lineage>
        <taxon>Bacteria</taxon>
        <taxon>Bacillati</taxon>
        <taxon>Bacillota</taxon>
        <taxon>Bacilli</taxon>
        <taxon>Bacillales</taxon>
        <taxon>Caryophanaceae</taxon>
        <taxon>Paenisporosarcina</taxon>
    </lineage>
</organism>
<keyword evidence="1" id="KW-0813">Transport</keyword>
<dbReference type="PROSITE" id="PS50893">
    <property type="entry name" value="ABC_TRANSPORTER_2"/>
    <property type="match status" value="1"/>
</dbReference>
<name>A0ABW1LAG3_9BACL</name>
<sequence>MIQINQISKTYDTGKVGLHSLDLTITPGEIVALTGGNGAGKSTMIHLLTNILKPTSGTIDWGEKKYSYMPDDLEFPTHVTAWEWLKLLGAFKEVDDKKILRAATDVGLESQLHQRISTFSKGMKQRLAFAQTLLANEDVMILDEPTNGLDPYWVKWMKTTLDAKRKEGKTIIFSTHDLSFVEEIADVMLFFHEGKVLFQYKAQEWRAKPKSLESIVIDQLVQVYEKTPK</sequence>
<keyword evidence="3 5" id="KW-0067">ATP-binding</keyword>
<dbReference type="Pfam" id="PF00005">
    <property type="entry name" value="ABC_tran"/>
    <property type="match status" value="1"/>
</dbReference>
<keyword evidence="2" id="KW-0547">Nucleotide-binding</keyword>
<reference evidence="6" key="1">
    <citation type="journal article" date="2019" name="Int. J. Syst. Evol. Microbiol.">
        <title>The Global Catalogue of Microorganisms (GCM) 10K type strain sequencing project: providing services to taxonomists for standard genome sequencing and annotation.</title>
        <authorList>
            <consortium name="The Broad Institute Genomics Platform"/>
            <consortium name="The Broad Institute Genome Sequencing Center for Infectious Disease"/>
            <person name="Wu L."/>
            <person name="Ma J."/>
        </authorList>
    </citation>
    <scope>NUCLEOTIDE SEQUENCE [LARGE SCALE GENOMIC DNA]</scope>
    <source>
        <strain evidence="6">CCUG 54527</strain>
    </source>
</reference>
<keyword evidence="6" id="KW-1185">Reference proteome</keyword>
<dbReference type="PROSITE" id="PS00211">
    <property type="entry name" value="ABC_TRANSPORTER_1"/>
    <property type="match status" value="1"/>
</dbReference>
<evidence type="ECO:0000259" key="4">
    <source>
        <dbReference type="PROSITE" id="PS50893"/>
    </source>
</evidence>
<dbReference type="PANTHER" id="PTHR42939">
    <property type="entry name" value="ABC TRANSPORTER ATP-BINDING PROTEIN ALBC-RELATED"/>
    <property type="match status" value="1"/>
</dbReference>
<dbReference type="InterPro" id="IPR003593">
    <property type="entry name" value="AAA+_ATPase"/>
</dbReference>
<dbReference type="GO" id="GO:0005524">
    <property type="term" value="F:ATP binding"/>
    <property type="evidence" value="ECO:0007669"/>
    <property type="project" value="UniProtKB-KW"/>
</dbReference>
<dbReference type="InterPro" id="IPR027417">
    <property type="entry name" value="P-loop_NTPase"/>
</dbReference>
<dbReference type="InterPro" id="IPR017871">
    <property type="entry name" value="ABC_transporter-like_CS"/>
</dbReference>
<dbReference type="RefSeq" id="WP_377735220.1">
    <property type="nucleotide sequence ID" value="NZ_JBHSRI010000025.1"/>
</dbReference>
<proteinExistence type="predicted"/>
<dbReference type="SMART" id="SM00382">
    <property type="entry name" value="AAA"/>
    <property type="match status" value="1"/>
</dbReference>
<evidence type="ECO:0000256" key="3">
    <source>
        <dbReference type="ARBA" id="ARBA00022840"/>
    </source>
</evidence>
<comment type="caution">
    <text evidence="5">The sequence shown here is derived from an EMBL/GenBank/DDBJ whole genome shotgun (WGS) entry which is preliminary data.</text>
</comment>
<dbReference type="CDD" id="cd03230">
    <property type="entry name" value="ABC_DR_subfamily_A"/>
    <property type="match status" value="1"/>
</dbReference>
<evidence type="ECO:0000313" key="5">
    <source>
        <dbReference type="EMBL" id="MFC6040684.1"/>
    </source>
</evidence>